<dbReference type="PRINTS" id="PR01217">
    <property type="entry name" value="PRICHEXTENSN"/>
</dbReference>
<dbReference type="Proteomes" id="UP000316096">
    <property type="component" value="Unassembled WGS sequence"/>
</dbReference>
<feature type="compositionally biased region" description="Polar residues" evidence="1">
    <location>
        <begin position="113"/>
        <end position="134"/>
    </location>
</feature>
<protein>
    <submittedName>
        <fullName evidence="2">Uncharacterized protein</fullName>
    </submittedName>
</protein>
<dbReference type="EMBL" id="VFOZ01000001">
    <property type="protein sequence ID" value="TQL94964.1"/>
    <property type="molecule type" value="Genomic_DNA"/>
</dbReference>
<keyword evidence="3" id="KW-1185">Reference proteome</keyword>
<dbReference type="RefSeq" id="WP_141952716.1">
    <property type="nucleotide sequence ID" value="NZ_VFOZ01000001.1"/>
</dbReference>
<feature type="compositionally biased region" description="Pro residues" evidence="1">
    <location>
        <begin position="180"/>
        <end position="198"/>
    </location>
</feature>
<evidence type="ECO:0000313" key="2">
    <source>
        <dbReference type="EMBL" id="TQL94964.1"/>
    </source>
</evidence>
<reference evidence="2 3" key="1">
    <citation type="submission" date="2019-06" db="EMBL/GenBank/DDBJ databases">
        <title>Sequencing the genomes of 1000 actinobacteria strains.</title>
        <authorList>
            <person name="Klenk H.-P."/>
        </authorList>
    </citation>
    <scope>NUCLEOTIDE SEQUENCE [LARGE SCALE GENOMIC DNA]</scope>
    <source>
        <strain evidence="2 3">DSM 102200</strain>
    </source>
</reference>
<comment type="caution">
    <text evidence="2">The sequence shown here is derived from an EMBL/GenBank/DDBJ whole genome shotgun (WGS) entry which is preliminary data.</text>
</comment>
<organism evidence="2 3">
    <name type="scientific">Actinoallomurus bryophytorum</name>
    <dbReference type="NCBI Taxonomy" id="1490222"/>
    <lineage>
        <taxon>Bacteria</taxon>
        <taxon>Bacillati</taxon>
        <taxon>Actinomycetota</taxon>
        <taxon>Actinomycetes</taxon>
        <taxon>Streptosporangiales</taxon>
        <taxon>Thermomonosporaceae</taxon>
        <taxon>Actinoallomurus</taxon>
    </lineage>
</organism>
<evidence type="ECO:0000256" key="1">
    <source>
        <dbReference type="SAM" id="MobiDB-lite"/>
    </source>
</evidence>
<gene>
    <name evidence="2" type="ORF">FB559_0454</name>
</gene>
<evidence type="ECO:0000313" key="3">
    <source>
        <dbReference type="Proteomes" id="UP000316096"/>
    </source>
</evidence>
<name>A0A543CD08_9ACTN</name>
<dbReference type="OrthoDB" id="3483857at2"/>
<feature type="region of interest" description="Disordered" evidence="1">
    <location>
        <begin position="86"/>
        <end position="215"/>
    </location>
</feature>
<proteinExistence type="predicted"/>
<feature type="compositionally biased region" description="Pro residues" evidence="1">
    <location>
        <begin position="155"/>
        <end position="164"/>
    </location>
</feature>
<feature type="compositionally biased region" description="Low complexity" evidence="1">
    <location>
        <begin position="88"/>
        <end position="107"/>
    </location>
</feature>
<accession>A0A543CD08</accession>
<dbReference type="AlphaFoldDB" id="A0A543CD08"/>
<sequence length="215" mass="22013">MTQSFDDEYGDRLRRALHAEADAVTPSPEGLERIRSKINDKHERRFGFSFSVPWMRPLAAATAAVLVCGAAVSATPALKNFVQTGHFSDGSGSDDPGSSSNSGRSQGQVVPGGSSNPVPDTSPSPTSIRPSNTGKHVVNGPTCDPGESLVTPSGSPAPTPPDPGPTVHVTCEPTAGTGPTGPPVTDSPPPPATQPPADQPTEQPTESVPNPNLSP</sequence>